<reference evidence="1 2" key="1">
    <citation type="journal article" date="2016" name="Nat. Commun.">
        <title>Thousands of microbial genomes shed light on interconnected biogeochemical processes in an aquifer system.</title>
        <authorList>
            <person name="Anantharaman K."/>
            <person name="Brown C.T."/>
            <person name="Hug L.A."/>
            <person name="Sharon I."/>
            <person name="Castelle C.J."/>
            <person name="Probst A.J."/>
            <person name="Thomas B.C."/>
            <person name="Singh A."/>
            <person name="Wilkins M.J."/>
            <person name="Karaoz U."/>
            <person name="Brodie E.L."/>
            <person name="Williams K.H."/>
            <person name="Hubbard S.S."/>
            <person name="Banfield J.F."/>
        </authorList>
    </citation>
    <scope>NUCLEOTIDE SEQUENCE [LARGE SCALE GENOMIC DNA]</scope>
</reference>
<accession>A0A1F7U6Z3</accession>
<dbReference type="EMBL" id="MGDZ01000010">
    <property type="protein sequence ID" value="OGL74035.1"/>
    <property type="molecule type" value="Genomic_DNA"/>
</dbReference>
<sequence length="164" mass="18429">MTGRRNQVPQLVPHDDEYALHAQRHARRFDFEAAFDAAQEIDDPRVRAGARAIIVKRLAEARNYPQAREEAFKISDPAIRTLAHLSIARVTGSTSDFAHTLSAAEAVSGRWRNAILQEIANSLAEAHCFLFAKSVAEKIDDQEKSSATRKLIDLKRQRSRILGR</sequence>
<dbReference type="Proteomes" id="UP000176303">
    <property type="component" value="Unassembled WGS sequence"/>
</dbReference>
<evidence type="ECO:0000313" key="1">
    <source>
        <dbReference type="EMBL" id="OGL74035.1"/>
    </source>
</evidence>
<gene>
    <name evidence="1" type="ORF">A3D72_00900</name>
</gene>
<protein>
    <submittedName>
        <fullName evidence="1">Uncharacterized protein</fullName>
    </submittedName>
</protein>
<dbReference type="STRING" id="1802391.A3D72_00900"/>
<name>A0A1F7U6Z3_9BACT</name>
<proteinExistence type="predicted"/>
<organism evidence="1 2">
    <name type="scientific">Candidatus Uhrbacteria bacterium RIFCSPHIGHO2_02_FULL_57_19</name>
    <dbReference type="NCBI Taxonomy" id="1802391"/>
    <lineage>
        <taxon>Bacteria</taxon>
        <taxon>Candidatus Uhriibacteriota</taxon>
    </lineage>
</organism>
<evidence type="ECO:0000313" key="2">
    <source>
        <dbReference type="Proteomes" id="UP000176303"/>
    </source>
</evidence>
<dbReference type="AlphaFoldDB" id="A0A1F7U6Z3"/>
<comment type="caution">
    <text evidence="1">The sequence shown here is derived from an EMBL/GenBank/DDBJ whole genome shotgun (WGS) entry which is preliminary data.</text>
</comment>